<gene>
    <name evidence="3" type="ORF">D0Y65_014727</name>
</gene>
<organism evidence="3 5">
    <name type="scientific">Glycine soja</name>
    <name type="common">Wild soybean</name>
    <dbReference type="NCBI Taxonomy" id="3848"/>
    <lineage>
        <taxon>Eukaryota</taxon>
        <taxon>Viridiplantae</taxon>
        <taxon>Streptophyta</taxon>
        <taxon>Embryophyta</taxon>
        <taxon>Tracheophyta</taxon>
        <taxon>Spermatophyta</taxon>
        <taxon>Magnoliopsida</taxon>
        <taxon>eudicotyledons</taxon>
        <taxon>Gunneridae</taxon>
        <taxon>Pentapetalae</taxon>
        <taxon>rosids</taxon>
        <taxon>fabids</taxon>
        <taxon>Fabales</taxon>
        <taxon>Fabaceae</taxon>
        <taxon>Papilionoideae</taxon>
        <taxon>50 kb inversion clade</taxon>
        <taxon>NPAAA clade</taxon>
        <taxon>indigoferoid/millettioid clade</taxon>
        <taxon>Phaseoleae</taxon>
        <taxon>Glycine</taxon>
        <taxon>Glycine subgen. Soja</taxon>
    </lineage>
</organism>
<dbReference type="EMBL" id="QZWG01000006">
    <property type="protein sequence ID" value="RZC07577.1"/>
    <property type="molecule type" value="Genomic_DNA"/>
</dbReference>
<dbReference type="InterPro" id="IPR049306">
    <property type="entry name" value="GLV1-2"/>
</dbReference>
<accession>A0A445K9W3</accession>
<evidence type="ECO:0000313" key="4">
    <source>
        <dbReference type="EMBL" id="RZC07577.1"/>
    </source>
</evidence>
<evidence type="ECO:0000313" key="3">
    <source>
        <dbReference type="EMBL" id="RZC07576.1"/>
    </source>
</evidence>
<dbReference type="Pfam" id="PF21529">
    <property type="entry name" value="GLV1-2"/>
    <property type="match status" value="1"/>
</dbReference>
<feature type="region of interest" description="Disordered" evidence="1">
    <location>
        <begin position="37"/>
        <end position="81"/>
    </location>
</feature>
<evidence type="ECO:0000313" key="5">
    <source>
        <dbReference type="Proteomes" id="UP000289340"/>
    </source>
</evidence>
<feature type="chain" id="PRO_5036354037" evidence="2">
    <location>
        <begin position="27"/>
        <end position="81"/>
    </location>
</feature>
<dbReference type="Proteomes" id="UP000289340">
    <property type="component" value="Chromosome 6"/>
</dbReference>
<evidence type="ECO:0000256" key="2">
    <source>
        <dbReference type="SAM" id="SignalP"/>
    </source>
</evidence>
<proteinExistence type="predicted"/>
<sequence length="81" mass="8913">MAMSPSKRCLLVAFLLLCFLSINATARKLRETKDELAPVLTTEKSHENQFKPNQGGGGEQDLGDLATMDYTPAKKNPPIHN</sequence>
<keyword evidence="2" id="KW-0732">Signal</keyword>
<keyword evidence="5" id="KW-1185">Reference proteome</keyword>
<dbReference type="AlphaFoldDB" id="A0A445K9W3"/>
<protein>
    <submittedName>
        <fullName evidence="3">Root meristem growth factor 9 isoform A</fullName>
    </submittedName>
    <submittedName>
        <fullName evidence="4">Root meristem growth factor 9 isoform B</fullName>
    </submittedName>
</protein>
<evidence type="ECO:0000256" key="1">
    <source>
        <dbReference type="SAM" id="MobiDB-lite"/>
    </source>
</evidence>
<reference evidence="3 5" key="1">
    <citation type="submission" date="2018-09" db="EMBL/GenBank/DDBJ databases">
        <title>A high-quality reference genome of wild soybean provides a powerful tool to mine soybean genomes.</title>
        <authorList>
            <person name="Xie M."/>
            <person name="Chung C.Y.L."/>
            <person name="Li M.-W."/>
            <person name="Wong F.-L."/>
            <person name="Chan T.-F."/>
            <person name="Lam H.-M."/>
        </authorList>
    </citation>
    <scope>NUCLEOTIDE SEQUENCE [LARGE SCALE GENOMIC DNA]</scope>
    <source>
        <strain evidence="5">cv. W05</strain>
        <tissue evidence="3">Hypocotyl of etiolated seedlings</tissue>
    </source>
</reference>
<name>A0A445K9W3_GLYSO</name>
<dbReference type="EMBL" id="QZWG01000006">
    <property type="protein sequence ID" value="RZC07576.1"/>
    <property type="molecule type" value="Genomic_DNA"/>
</dbReference>
<comment type="caution">
    <text evidence="3">The sequence shown here is derived from an EMBL/GenBank/DDBJ whole genome shotgun (WGS) entry which is preliminary data.</text>
</comment>
<feature type="signal peptide" evidence="2">
    <location>
        <begin position="1"/>
        <end position="26"/>
    </location>
</feature>